<accession>A0A327Z881</accession>
<dbReference type="AlphaFoldDB" id="A0A327Z881"/>
<evidence type="ECO:0000313" key="3">
    <source>
        <dbReference type="Proteomes" id="UP000249341"/>
    </source>
</evidence>
<dbReference type="InterPro" id="IPR011009">
    <property type="entry name" value="Kinase-like_dom_sf"/>
</dbReference>
<organism evidence="2 3">
    <name type="scientific">Actinoplanes lutulentus</name>
    <dbReference type="NCBI Taxonomy" id="1287878"/>
    <lineage>
        <taxon>Bacteria</taxon>
        <taxon>Bacillati</taxon>
        <taxon>Actinomycetota</taxon>
        <taxon>Actinomycetes</taxon>
        <taxon>Micromonosporales</taxon>
        <taxon>Micromonosporaceae</taxon>
        <taxon>Actinoplanes</taxon>
    </lineage>
</organism>
<sequence>MPVHADCHWGNWLARDGELTALLDFEWARFGEPMDDWFFLIADSGVHTPAVLRTVIIDRVWRS</sequence>
<dbReference type="GO" id="GO:0016740">
    <property type="term" value="F:transferase activity"/>
    <property type="evidence" value="ECO:0007669"/>
    <property type="project" value="UniProtKB-KW"/>
</dbReference>
<keyword evidence="3" id="KW-1185">Reference proteome</keyword>
<comment type="caution">
    <text evidence="2">The sequence shown here is derived from an EMBL/GenBank/DDBJ whole genome shotgun (WGS) entry which is preliminary data.</text>
</comment>
<protein>
    <submittedName>
        <fullName evidence="2">Phosphotransferase family enzyme</fullName>
    </submittedName>
</protein>
<evidence type="ECO:0000313" key="2">
    <source>
        <dbReference type="EMBL" id="RAK29784.1"/>
    </source>
</evidence>
<feature type="domain" description="Aminoglycoside phosphotransferase" evidence="1">
    <location>
        <begin position="3"/>
        <end position="44"/>
    </location>
</feature>
<proteinExistence type="predicted"/>
<dbReference type="InterPro" id="IPR002575">
    <property type="entry name" value="Aminoglycoside_PTrfase"/>
</dbReference>
<evidence type="ECO:0000259" key="1">
    <source>
        <dbReference type="Pfam" id="PF01636"/>
    </source>
</evidence>
<dbReference type="SUPFAM" id="SSF56112">
    <property type="entry name" value="Protein kinase-like (PK-like)"/>
    <property type="match status" value="1"/>
</dbReference>
<reference evidence="2 3" key="1">
    <citation type="submission" date="2018-06" db="EMBL/GenBank/DDBJ databases">
        <title>Genomic Encyclopedia of Type Strains, Phase III (KMG-III): the genomes of soil and plant-associated and newly described type strains.</title>
        <authorList>
            <person name="Whitman W."/>
        </authorList>
    </citation>
    <scope>NUCLEOTIDE SEQUENCE [LARGE SCALE GENOMIC DNA]</scope>
    <source>
        <strain evidence="2 3">CGMCC 4.7090</strain>
    </source>
</reference>
<gene>
    <name evidence="2" type="ORF">B0I29_117110</name>
</gene>
<keyword evidence="2" id="KW-0808">Transferase</keyword>
<dbReference type="Gene3D" id="3.90.1200.10">
    <property type="match status" value="1"/>
</dbReference>
<name>A0A327Z881_9ACTN</name>
<dbReference type="EMBL" id="QLMJ01000017">
    <property type="protein sequence ID" value="RAK29784.1"/>
    <property type="molecule type" value="Genomic_DNA"/>
</dbReference>
<dbReference type="Proteomes" id="UP000249341">
    <property type="component" value="Unassembled WGS sequence"/>
</dbReference>
<dbReference type="Pfam" id="PF01636">
    <property type="entry name" value="APH"/>
    <property type="match status" value="1"/>
</dbReference>